<proteinExistence type="predicted"/>
<sequence>MIQFENDIVIASNDQQCRRAHQFERGVSKIGAPAPRYDGLDPVAEPRGRDQSRGGSGAGAEQAKRQPAERGVLIDPMDRVYQTISQQPDIEHVTAIDLLVGHEKVKQKGPEACVIQCGGDRRVARAETAGAASMRKYDEPV</sequence>
<dbReference type="EMBL" id="CABFMQ020000120">
    <property type="protein sequence ID" value="VTZ52015.1"/>
    <property type="molecule type" value="Genomic_DNA"/>
</dbReference>
<reference evidence="2 3" key="1">
    <citation type="submission" date="2019-05" db="EMBL/GenBank/DDBJ databases">
        <authorList>
            <person name="Farhan Ul Haque M."/>
        </authorList>
    </citation>
    <scope>NUCLEOTIDE SEQUENCE [LARGE SCALE GENOMIC DNA]</scope>
    <source>
        <strain evidence="2">2</strain>
    </source>
</reference>
<gene>
    <name evidence="2" type="ORF">MPC4_60104</name>
</gene>
<evidence type="ECO:0000313" key="3">
    <source>
        <dbReference type="Proteomes" id="UP000485880"/>
    </source>
</evidence>
<dbReference type="AlphaFoldDB" id="A0A8B6MBU1"/>
<feature type="region of interest" description="Disordered" evidence="1">
    <location>
        <begin position="26"/>
        <end position="73"/>
    </location>
</feature>
<organism evidence="2 3">
    <name type="scientific">Methylocella tundrae</name>
    <dbReference type="NCBI Taxonomy" id="227605"/>
    <lineage>
        <taxon>Bacteria</taxon>
        <taxon>Pseudomonadati</taxon>
        <taxon>Pseudomonadota</taxon>
        <taxon>Alphaproteobacteria</taxon>
        <taxon>Hyphomicrobiales</taxon>
        <taxon>Beijerinckiaceae</taxon>
        <taxon>Methylocella</taxon>
    </lineage>
</organism>
<evidence type="ECO:0000256" key="1">
    <source>
        <dbReference type="SAM" id="MobiDB-lite"/>
    </source>
</evidence>
<dbReference type="Proteomes" id="UP000485880">
    <property type="component" value="Unassembled WGS sequence"/>
</dbReference>
<protein>
    <submittedName>
        <fullName evidence="2">Uncharacterized protein</fullName>
    </submittedName>
</protein>
<keyword evidence="3" id="KW-1185">Reference proteome</keyword>
<accession>A0A8B6MBU1</accession>
<comment type="caution">
    <text evidence="2">The sequence shown here is derived from an EMBL/GenBank/DDBJ whole genome shotgun (WGS) entry which is preliminary data.</text>
</comment>
<evidence type="ECO:0000313" key="2">
    <source>
        <dbReference type="EMBL" id="VTZ52015.1"/>
    </source>
</evidence>
<name>A0A8B6MBU1_METTU</name>